<keyword evidence="2" id="KW-1185">Reference proteome</keyword>
<dbReference type="RefSeq" id="WP_058502698.1">
    <property type="nucleotide sequence ID" value="NZ_CAAAJA010000032.1"/>
</dbReference>
<reference evidence="1 2" key="1">
    <citation type="submission" date="2015-11" db="EMBL/GenBank/DDBJ databases">
        <title>Genomic analysis of 38 Legionella species identifies large and diverse effector repertoires.</title>
        <authorList>
            <person name="Burstein D."/>
            <person name="Amaro F."/>
            <person name="Zusman T."/>
            <person name="Lifshitz Z."/>
            <person name="Cohen O."/>
            <person name="Gilbert J.A."/>
            <person name="Pupko T."/>
            <person name="Shuman H.A."/>
            <person name="Segal G."/>
        </authorList>
    </citation>
    <scope>NUCLEOTIDE SEQUENCE [LARGE SCALE GENOMIC DNA]</scope>
    <source>
        <strain evidence="1 2">Bercovier 4</strain>
    </source>
</reference>
<dbReference type="SUPFAM" id="SSF56059">
    <property type="entry name" value="Glutathione synthetase ATP-binding domain-like"/>
    <property type="match status" value="1"/>
</dbReference>
<organism evidence="1 2">
    <name type="scientific">Legionella israelensis</name>
    <dbReference type="NCBI Taxonomy" id="454"/>
    <lineage>
        <taxon>Bacteria</taxon>
        <taxon>Pseudomonadati</taxon>
        <taxon>Pseudomonadota</taxon>
        <taxon>Gammaproteobacteria</taxon>
        <taxon>Legionellales</taxon>
        <taxon>Legionellaceae</taxon>
        <taxon>Legionella</taxon>
    </lineage>
</organism>
<evidence type="ECO:0000313" key="1">
    <source>
        <dbReference type="EMBL" id="KTD15064.1"/>
    </source>
</evidence>
<evidence type="ECO:0000313" key="2">
    <source>
        <dbReference type="Proteomes" id="UP000054761"/>
    </source>
</evidence>
<dbReference type="Proteomes" id="UP000054761">
    <property type="component" value="Unassembled WGS sequence"/>
</dbReference>
<dbReference type="PROSITE" id="PS51221">
    <property type="entry name" value="TTL"/>
    <property type="match status" value="1"/>
</dbReference>
<dbReference type="PATRIC" id="fig|454.4.peg.2634"/>
<dbReference type="EMBL" id="LNYH01000147">
    <property type="protein sequence ID" value="KTD15064.1"/>
    <property type="molecule type" value="Genomic_DNA"/>
</dbReference>
<dbReference type="Pfam" id="PF03133">
    <property type="entry name" value="TTL"/>
    <property type="match status" value="1"/>
</dbReference>
<sequence length="338" mass="39534">MSFANQYYFNLSAAKSPTSYQLVQHLKESGWKATRVNWRAHFSEANLQFNPQVAETLEYKHLLAEIVSKHCPDIMPLTFQINDVNWSVVLNQIANAYYHQNGQIADQIDSLKWILKPALLNNGQHIHVFERLSDIEHFYLTPNRLGGEHVLQRYLTEPHLLQGPKLGHKYSIRMFVILTNYNGVHIYPDGYFNIALHPYPGNEFQNLKPHLTNEHLSHDEFNVVQIPTYRYELFKPFYPQIKTILSELMNALVKEYPYPFQNTIDKTLGIFGFDFMVDTREKVWLLEANHGPCFPIEDEHPLQSSLYAPFWKAVLEDFIFPIATNKINDKNPLFEKIL</sequence>
<protein>
    <submittedName>
        <fullName evidence="1">Tubulin-tyrosine ligase family protein</fullName>
    </submittedName>
</protein>
<dbReference type="STRING" id="454.Lisr_2409"/>
<dbReference type="PANTHER" id="PTHR46069">
    <property type="entry name" value="TUBULIN TYROSINE LIGASE"/>
    <property type="match status" value="1"/>
</dbReference>
<accession>A0A0W0V4L4</accession>
<dbReference type="InterPro" id="IPR004344">
    <property type="entry name" value="TTL/TTLL_fam"/>
</dbReference>
<gene>
    <name evidence="1" type="ORF">Lisr_2409</name>
</gene>
<dbReference type="OrthoDB" id="5644999at2"/>
<proteinExistence type="predicted"/>
<dbReference type="AlphaFoldDB" id="A0A0W0V4L4"/>
<dbReference type="Gene3D" id="3.30.470.20">
    <property type="entry name" value="ATP-grasp fold, B domain"/>
    <property type="match status" value="1"/>
</dbReference>
<keyword evidence="1" id="KW-0436">Ligase</keyword>
<dbReference type="PANTHER" id="PTHR46069:SF1">
    <property type="entry name" value="CHROMOSOME UNDETERMINED SCAFFOLD_125, WHOLE GENOME SHOTGUN SEQUENCE"/>
    <property type="match status" value="1"/>
</dbReference>
<dbReference type="GO" id="GO:0016874">
    <property type="term" value="F:ligase activity"/>
    <property type="evidence" value="ECO:0007669"/>
    <property type="project" value="UniProtKB-KW"/>
</dbReference>
<name>A0A0W0V4L4_9GAMM</name>
<comment type="caution">
    <text evidence="1">The sequence shown here is derived from an EMBL/GenBank/DDBJ whole genome shotgun (WGS) entry which is preliminary data.</text>
</comment>